<evidence type="ECO:0008006" key="6">
    <source>
        <dbReference type="Google" id="ProtNLM"/>
    </source>
</evidence>
<dbReference type="AlphaFoldDB" id="A0A1H1IXM9"/>
<dbReference type="GO" id="GO:0003677">
    <property type="term" value="F:DNA binding"/>
    <property type="evidence" value="ECO:0007669"/>
    <property type="project" value="InterPro"/>
</dbReference>
<name>A0A1H1IXM9_9BURK</name>
<feature type="region of interest" description="Disordered" evidence="3">
    <location>
        <begin position="1"/>
        <end position="32"/>
    </location>
</feature>
<organism evidence="4 5">
    <name type="scientific">Paraburkholderia tuberum</name>
    <dbReference type="NCBI Taxonomy" id="157910"/>
    <lineage>
        <taxon>Bacteria</taxon>
        <taxon>Pseudomonadati</taxon>
        <taxon>Pseudomonadota</taxon>
        <taxon>Betaproteobacteria</taxon>
        <taxon>Burkholderiales</taxon>
        <taxon>Burkholderiaceae</taxon>
        <taxon>Paraburkholderia</taxon>
    </lineage>
</organism>
<comment type="similarity">
    <text evidence="1">Belongs to the 'phage' integrase family.</text>
</comment>
<dbReference type="PANTHER" id="PTHR30629">
    <property type="entry name" value="PROPHAGE INTEGRASE"/>
    <property type="match status" value="1"/>
</dbReference>
<proteinExistence type="inferred from homology"/>
<dbReference type="GO" id="GO:0015074">
    <property type="term" value="P:DNA integration"/>
    <property type="evidence" value="ECO:0007669"/>
    <property type="project" value="UniProtKB-KW"/>
</dbReference>
<dbReference type="InterPro" id="IPR050808">
    <property type="entry name" value="Phage_Integrase"/>
</dbReference>
<evidence type="ECO:0000256" key="2">
    <source>
        <dbReference type="ARBA" id="ARBA00022908"/>
    </source>
</evidence>
<evidence type="ECO:0000256" key="3">
    <source>
        <dbReference type="SAM" id="MobiDB-lite"/>
    </source>
</evidence>
<evidence type="ECO:0000256" key="1">
    <source>
        <dbReference type="ARBA" id="ARBA00008857"/>
    </source>
</evidence>
<reference evidence="5" key="1">
    <citation type="submission" date="2016-10" db="EMBL/GenBank/DDBJ databases">
        <authorList>
            <person name="Varghese N."/>
            <person name="Submissions S."/>
        </authorList>
    </citation>
    <scope>NUCLEOTIDE SEQUENCE [LARGE SCALE GENOMIC DNA]</scope>
    <source>
        <strain evidence="5">DUS833</strain>
    </source>
</reference>
<dbReference type="STRING" id="157910.SAMN05445850_3813"/>
<dbReference type="SUPFAM" id="SSF56349">
    <property type="entry name" value="DNA breaking-rejoining enzymes"/>
    <property type="match status" value="1"/>
</dbReference>
<dbReference type="EMBL" id="FNKX01000002">
    <property type="protein sequence ID" value="SDR42477.1"/>
    <property type="molecule type" value="Genomic_DNA"/>
</dbReference>
<feature type="compositionally biased region" description="Basic residues" evidence="3">
    <location>
        <begin position="8"/>
        <end position="23"/>
    </location>
</feature>
<protein>
    <recommendedName>
        <fullName evidence="6">Phage integrase family protein</fullName>
    </recommendedName>
</protein>
<evidence type="ECO:0000313" key="4">
    <source>
        <dbReference type="EMBL" id="SDR42477.1"/>
    </source>
</evidence>
<dbReference type="Proteomes" id="UP000199365">
    <property type="component" value="Unassembled WGS sequence"/>
</dbReference>
<dbReference type="InterPro" id="IPR011010">
    <property type="entry name" value="DNA_brk_join_enz"/>
</dbReference>
<gene>
    <name evidence="4" type="ORF">SAMN05445850_3813</name>
</gene>
<keyword evidence="5" id="KW-1185">Reference proteome</keyword>
<evidence type="ECO:0000313" key="5">
    <source>
        <dbReference type="Proteomes" id="UP000199365"/>
    </source>
</evidence>
<keyword evidence="2" id="KW-0229">DNA integration</keyword>
<dbReference type="PANTHER" id="PTHR30629:SF2">
    <property type="entry name" value="PROPHAGE INTEGRASE INTS-RELATED"/>
    <property type="match status" value="1"/>
</dbReference>
<accession>A0A1H1IXM9</accession>
<sequence length="289" mass="32293">MRQVKLVSGRRPHLPQRSRRGKRSASNAIPVPNLRHCGERESAAAHPGDYTVRQLCRDYLEGYVEVNRKTKGAVEVARIFKAMLGPIGICASQPSHAPRLSISSSRTGRRRRLRMDLGSAWHYALDAGRLPEQHQQEVDDADPRLEGRTEPLRDPVRRAAGAGLNLNPFTQNSGHPPRLPVTHWSAHDLRRATRTLLATLGCPNDIAEAVLGHVQPGIIGVYNRHTYHRERREWLTQLSHRLAAPAPPRSRCLFFVLSSCQDMAFGPSRAVQVVLTTLSGKRHTTTPRS</sequence>